<dbReference type="CDD" id="cd04458">
    <property type="entry name" value="CSP_CDS"/>
    <property type="match status" value="1"/>
</dbReference>
<dbReference type="PROSITE" id="PS00352">
    <property type="entry name" value="CSD_1"/>
    <property type="match status" value="1"/>
</dbReference>
<dbReference type="Proteomes" id="UP000223913">
    <property type="component" value="Unassembled WGS sequence"/>
</dbReference>
<dbReference type="Pfam" id="PF00313">
    <property type="entry name" value="CSD"/>
    <property type="match status" value="1"/>
</dbReference>
<dbReference type="EMBL" id="PDUD01000057">
    <property type="protein sequence ID" value="PHN01317.1"/>
    <property type="molecule type" value="Genomic_DNA"/>
</dbReference>
<dbReference type="InterPro" id="IPR002059">
    <property type="entry name" value="CSP_DNA-bd"/>
</dbReference>
<name>A0A2D0MYL8_FLAN2</name>
<accession>A0A2D0MYL8</accession>
<dbReference type="PANTHER" id="PTHR11544">
    <property type="entry name" value="COLD SHOCK DOMAIN CONTAINING PROTEINS"/>
    <property type="match status" value="1"/>
</dbReference>
<dbReference type="Gene3D" id="2.40.50.140">
    <property type="entry name" value="Nucleic acid-binding proteins"/>
    <property type="match status" value="1"/>
</dbReference>
<organism evidence="3 4">
    <name type="scientific">Flavilitoribacter nigricans (strain ATCC 23147 / DSM 23189 / NBRC 102662 / NCIMB 1420 / SS-2)</name>
    <name type="common">Lewinella nigricans</name>
    <dbReference type="NCBI Taxonomy" id="1122177"/>
    <lineage>
        <taxon>Bacteria</taxon>
        <taxon>Pseudomonadati</taxon>
        <taxon>Bacteroidota</taxon>
        <taxon>Saprospiria</taxon>
        <taxon>Saprospirales</taxon>
        <taxon>Lewinellaceae</taxon>
        <taxon>Flavilitoribacter</taxon>
    </lineage>
</organism>
<proteinExistence type="predicted"/>
<dbReference type="GO" id="GO:0003676">
    <property type="term" value="F:nucleic acid binding"/>
    <property type="evidence" value="ECO:0007669"/>
    <property type="project" value="InterPro"/>
</dbReference>
<dbReference type="PRINTS" id="PR00050">
    <property type="entry name" value="COLDSHOCK"/>
</dbReference>
<comment type="caution">
    <text evidence="3">The sequence shown here is derived from an EMBL/GenBank/DDBJ whole genome shotgun (WGS) entry which is preliminary data.</text>
</comment>
<dbReference type="AlphaFoldDB" id="A0A2D0MYL8"/>
<dbReference type="InterPro" id="IPR019844">
    <property type="entry name" value="CSD_CS"/>
</dbReference>
<feature type="domain" description="CSD" evidence="2">
    <location>
        <begin position="16"/>
        <end position="77"/>
    </location>
</feature>
<sequence length="79" mass="9036">MLSKVKSYFKTEKRLEKIGRIKSFNTRKGYGFIQSKLTTKDVFVHASELKDKVTKGDQVQFVLQFSEKGLHAADVRVIG</sequence>
<comment type="subcellular location">
    <subcellularLocation>
        <location evidence="1">Cytoplasm</location>
    </subcellularLocation>
</comment>
<evidence type="ECO:0000313" key="4">
    <source>
        <dbReference type="Proteomes" id="UP000223913"/>
    </source>
</evidence>
<dbReference type="InterPro" id="IPR012340">
    <property type="entry name" value="NA-bd_OB-fold"/>
</dbReference>
<dbReference type="SMART" id="SM00357">
    <property type="entry name" value="CSP"/>
    <property type="match status" value="1"/>
</dbReference>
<reference evidence="3 4" key="1">
    <citation type="submission" date="2017-10" db="EMBL/GenBank/DDBJ databases">
        <title>The draft genome sequence of Lewinella nigricans NBRC 102662.</title>
        <authorList>
            <person name="Wang K."/>
        </authorList>
    </citation>
    <scope>NUCLEOTIDE SEQUENCE [LARGE SCALE GENOMIC DNA]</scope>
    <source>
        <strain evidence="3 4">NBRC 102662</strain>
    </source>
</reference>
<protein>
    <submittedName>
        <fullName evidence="3">Cold-shock protein</fullName>
    </submittedName>
</protein>
<dbReference type="OrthoDB" id="9805039at2"/>
<dbReference type="RefSeq" id="WP_099155290.1">
    <property type="nucleotide sequence ID" value="NZ_PDUD01000057.1"/>
</dbReference>
<dbReference type="GO" id="GO:0005829">
    <property type="term" value="C:cytosol"/>
    <property type="evidence" value="ECO:0007669"/>
    <property type="project" value="UniProtKB-ARBA"/>
</dbReference>
<dbReference type="SUPFAM" id="SSF50249">
    <property type="entry name" value="Nucleic acid-binding proteins"/>
    <property type="match status" value="1"/>
</dbReference>
<evidence type="ECO:0000313" key="3">
    <source>
        <dbReference type="EMBL" id="PHN01317.1"/>
    </source>
</evidence>
<dbReference type="PROSITE" id="PS51857">
    <property type="entry name" value="CSD_2"/>
    <property type="match status" value="1"/>
</dbReference>
<keyword evidence="4" id="KW-1185">Reference proteome</keyword>
<evidence type="ECO:0000259" key="2">
    <source>
        <dbReference type="PROSITE" id="PS51857"/>
    </source>
</evidence>
<evidence type="ECO:0000256" key="1">
    <source>
        <dbReference type="RuleBase" id="RU000408"/>
    </source>
</evidence>
<dbReference type="InterPro" id="IPR011129">
    <property type="entry name" value="CSD"/>
</dbReference>
<gene>
    <name evidence="3" type="ORF">CRP01_37800</name>
</gene>
<dbReference type="InterPro" id="IPR050181">
    <property type="entry name" value="Cold_shock_domain"/>
</dbReference>